<protein>
    <submittedName>
        <fullName evidence="2">Uncharacterized protein</fullName>
    </submittedName>
</protein>
<feature type="region of interest" description="Disordered" evidence="1">
    <location>
        <begin position="28"/>
        <end position="88"/>
    </location>
</feature>
<proteinExistence type="predicted"/>
<feature type="region of interest" description="Disordered" evidence="1">
    <location>
        <begin position="1"/>
        <end position="20"/>
    </location>
</feature>
<keyword evidence="3" id="KW-1185">Reference proteome</keyword>
<evidence type="ECO:0000256" key="1">
    <source>
        <dbReference type="SAM" id="MobiDB-lite"/>
    </source>
</evidence>
<evidence type="ECO:0000313" key="2">
    <source>
        <dbReference type="EMBL" id="KAF2242731.1"/>
    </source>
</evidence>
<dbReference type="GeneID" id="54573005"/>
<dbReference type="AlphaFoldDB" id="A0A6A6HXH1"/>
<reference evidence="2" key="1">
    <citation type="journal article" date="2020" name="Stud. Mycol.">
        <title>101 Dothideomycetes genomes: a test case for predicting lifestyles and emergence of pathogens.</title>
        <authorList>
            <person name="Haridas S."/>
            <person name="Albert R."/>
            <person name="Binder M."/>
            <person name="Bloem J."/>
            <person name="Labutti K."/>
            <person name="Salamov A."/>
            <person name="Andreopoulos B."/>
            <person name="Baker S."/>
            <person name="Barry K."/>
            <person name="Bills G."/>
            <person name="Bluhm B."/>
            <person name="Cannon C."/>
            <person name="Castanera R."/>
            <person name="Culley D."/>
            <person name="Daum C."/>
            <person name="Ezra D."/>
            <person name="Gonzalez J."/>
            <person name="Henrissat B."/>
            <person name="Kuo A."/>
            <person name="Liang C."/>
            <person name="Lipzen A."/>
            <person name="Lutzoni F."/>
            <person name="Magnuson J."/>
            <person name="Mondo S."/>
            <person name="Nolan M."/>
            <person name="Ohm R."/>
            <person name="Pangilinan J."/>
            <person name="Park H.-J."/>
            <person name="Ramirez L."/>
            <person name="Alfaro M."/>
            <person name="Sun H."/>
            <person name="Tritt A."/>
            <person name="Yoshinaga Y."/>
            <person name="Zwiers L.-H."/>
            <person name="Turgeon B."/>
            <person name="Goodwin S."/>
            <person name="Spatafora J."/>
            <person name="Crous P."/>
            <person name="Grigoriev I."/>
        </authorList>
    </citation>
    <scope>NUCLEOTIDE SEQUENCE</scope>
    <source>
        <strain evidence="2">CBS 122368</strain>
    </source>
</reference>
<accession>A0A6A6HXH1</accession>
<evidence type="ECO:0000313" key="3">
    <source>
        <dbReference type="Proteomes" id="UP000800094"/>
    </source>
</evidence>
<sequence length="186" mass="19887">MQLQEPHYPASGVLDKIRTEPRWLVAQQQSPLRSEVDFTARHQLRPDSLAEIGGRRQPDPSSSDAPSVGNNSLACSSTQGGGGRAGARAVSFSGQEGICSELADQHSTIETSFGGPLAASYQQRRWCGRASLMASKEALCLPNVTSHRCGCAQGHDTDLSQQAPTFIHQLQATANKLLPQSRSSSC</sequence>
<dbReference type="EMBL" id="ML987207">
    <property type="protein sequence ID" value="KAF2242731.1"/>
    <property type="molecule type" value="Genomic_DNA"/>
</dbReference>
<feature type="compositionally biased region" description="Polar residues" evidence="1">
    <location>
        <begin position="59"/>
        <end position="78"/>
    </location>
</feature>
<gene>
    <name evidence="2" type="ORF">BU26DRAFT_131610</name>
</gene>
<dbReference type="Proteomes" id="UP000800094">
    <property type="component" value="Unassembled WGS sequence"/>
</dbReference>
<dbReference type="RefSeq" id="XP_033677735.1">
    <property type="nucleotide sequence ID" value="XM_033819675.1"/>
</dbReference>
<organism evidence="2 3">
    <name type="scientific">Trematosphaeria pertusa</name>
    <dbReference type="NCBI Taxonomy" id="390896"/>
    <lineage>
        <taxon>Eukaryota</taxon>
        <taxon>Fungi</taxon>
        <taxon>Dikarya</taxon>
        <taxon>Ascomycota</taxon>
        <taxon>Pezizomycotina</taxon>
        <taxon>Dothideomycetes</taxon>
        <taxon>Pleosporomycetidae</taxon>
        <taxon>Pleosporales</taxon>
        <taxon>Massarineae</taxon>
        <taxon>Trematosphaeriaceae</taxon>
        <taxon>Trematosphaeria</taxon>
    </lineage>
</organism>
<name>A0A6A6HXH1_9PLEO</name>